<evidence type="ECO:0000313" key="7">
    <source>
        <dbReference type="Ensembl" id="ENSGALP00010034348.1"/>
    </source>
</evidence>
<keyword evidence="3 5" id="KW-1133">Transmembrane helix</keyword>
<feature type="transmembrane region" description="Helical" evidence="5">
    <location>
        <begin position="12"/>
        <end position="32"/>
    </location>
</feature>
<name>A0A8V0ZZL3_CHICK</name>
<dbReference type="GO" id="GO:0015297">
    <property type="term" value="F:antiporter activity"/>
    <property type="evidence" value="ECO:0000318"/>
    <property type="project" value="GO_Central"/>
</dbReference>
<dbReference type="Proteomes" id="UP000000539">
    <property type="component" value="Chromosome 8"/>
</dbReference>
<dbReference type="InterPro" id="IPR050186">
    <property type="entry name" value="TPT_transporter"/>
</dbReference>
<feature type="transmembrane region" description="Helical" evidence="5">
    <location>
        <begin position="38"/>
        <end position="56"/>
    </location>
</feature>
<keyword evidence="2 5" id="KW-0812">Transmembrane</keyword>
<evidence type="ECO:0000256" key="5">
    <source>
        <dbReference type="SAM" id="Phobius"/>
    </source>
</evidence>
<dbReference type="GO" id="GO:0005783">
    <property type="term" value="C:endoplasmic reticulum"/>
    <property type="evidence" value="ECO:0007669"/>
    <property type="project" value="Ensembl"/>
</dbReference>
<evidence type="ECO:0000259" key="6">
    <source>
        <dbReference type="Pfam" id="PF03151"/>
    </source>
</evidence>
<sequence>MAAPGLSLCLKLLAAAFYGLSSFFIVVVNKSVLTTYGFPSSLCVGLGQMLATVAVLRAGKALRLLKFPDLDRHVPRRVSRAAVSHLGRKRGCRALTLGSLCLFPLQTFPLPLLYFGNQITGLFSTKKLNLPMFTVLRRFSILFTMFAEGVLLKKKFSWSVQMTVFAMIIGAFVAASADLAFDLEGYIFILINDALTAANGAYVKQKLDSKELGKYGLLYYNALFMILPTLTIAYFTGDAQKAMEYQGWADMLFIVQFTLSCVMGFILMYSTVLCTQYNSALTTTIVGCIKNILITYIGMFFGGDYIFTWMNFIGLNISIAGSLVYSYITFTEEQLSKQAEAGSKMDIKGKSSV</sequence>
<dbReference type="Pfam" id="PF03151">
    <property type="entry name" value="TPT"/>
    <property type="match status" value="1"/>
</dbReference>
<dbReference type="InterPro" id="IPR004853">
    <property type="entry name" value="Sugar_P_trans_dom"/>
</dbReference>
<feature type="transmembrane region" description="Helical" evidence="5">
    <location>
        <begin position="248"/>
        <end position="269"/>
    </location>
</feature>
<evidence type="ECO:0000256" key="1">
    <source>
        <dbReference type="ARBA" id="ARBA00004141"/>
    </source>
</evidence>
<dbReference type="FunCoup" id="A0A8V0ZZL3">
    <property type="interactions" value="581"/>
</dbReference>
<dbReference type="GO" id="GO:0015780">
    <property type="term" value="P:nucleotide-sugar transmembrane transport"/>
    <property type="evidence" value="ECO:0000318"/>
    <property type="project" value="GO_Central"/>
</dbReference>
<dbReference type="GO" id="GO:0005462">
    <property type="term" value="F:UDP-N-acetylglucosamine transmembrane transporter activity"/>
    <property type="evidence" value="ECO:0000318"/>
    <property type="project" value="GO_Central"/>
</dbReference>
<keyword evidence="4 5" id="KW-0472">Membrane</keyword>
<dbReference type="Ensembl" id="ENSGALT00010056606.1">
    <property type="protein sequence ID" value="ENSGALP00010034348.1"/>
    <property type="gene ID" value="ENSGALG00010023216.1"/>
</dbReference>
<accession>A0A8V0ZZL3</accession>
<organism evidence="7 8">
    <name type="scientific">Gallus gallus</name>
    <name type="common">Chicken</name>
    <dbReference type="NCBI Taxonomy" id="9031"/>
    <lineage>
        <taxon>Eukaryota</taxon>
        <taxon>Metazoa</taxon>
        <taxon>Chordata</taxon>
        <taxon>Craniata</taxon>
        <taxon>Vertebrata</taxon>
        <taxon>Euteleostomi</taxon>
        <taxon>Archelosauria</taxon>
        <taxon>Archosauria</taxon>
        <taxon>Dinosauria</taxon>
        <taxon>Saurischia</taxon>
        <taxon>Theropoda</taxon>
        <taxon>Coelurosauria</taxon>
        <taxon>Aves</taxon>
        <taxon>Neognathae</taxon>
        <taxon>Galloanserae</taxon>
        <taxon>Galliformes</taxon>
        <taxon>Phasianidae</taxon>
        <taxon>Phasianinae</taxon>
        <taxon>Gallus</taxon>
    </lineage>
</organism>
<comment type="subcellular location">
    <subcellularLocation>
        <location evidence="1">Membrane</location>
        <topology evidence="1">Multi-pass membrane protein</topology>
    </subcellularLocation>
</comment>
<dbReference type="GeneTree" id="ENSGT00940000155665"/>
<feature type="transmembrane region" description="Helical" evidence="5">
    <location>
        <begin position="281"/>
        <end position="301"/>
    </location>
</feature>
<feature type="domain" description="Sugar phosphate transporter" evidence="6">
    <location>
        <begin position="109"/>
        <end position="326"/>
    </location>
</feature>
<evidence type="ECO:0000313" key="8">
    <source>
        <dbReference type="Proteomes" id="UP000000539"/>
    </source>
</evidence>
<feature type="transmembrane region" description="Helical" evidence="5">
    <location>
        <begin position="215"/>
        <end position="236"/>
    </location>
</feature>
<protein>
    <submittedName>
        <fullName evidence="7">Solute carrier family 35 member D1</fullName>
    </submittedName>
</protein>
<gene>
    <name evidence="7" type="primary">SLC35D1</name>
</gene>
<evidence type="ECO:0000256" key="3">
    <source>
        <dbReference type="ARBA" id="ARBA00022989"/>
    </source>
</evidence>
<dbReference type="AlphaFoldDB" id="A0A8V0ZZL3"/>
<keyword evidence="8" id="KW-1185">Reference proteome</keyword>
<dbReference type="GO" id="GO:0005794">
    <property type="term" value="C:Golgi apparatus"/>
    <property type="evidence" value="ECO:0000318"/>
    <property type="project" value="GO_Central"/>
</dbReference>
<proteinExistence type="predicted"/>
<dbReference type="GO" id="GO:0050650">
    <property type="term" value="P:chondroitin sulfate proteoglycan biosynthetic process"/>
    <property type="evidence" value="ECO:0007669"/>
    <property type="project" value="Ensembl"/>
</dbReference>
<feature type="transmembrane region" description="Helical" evidence="5">
    <location>
        <begin position="94"/>
        <end position="115"/>
    </location>
</feature>
<reference evidence="7" key="3">
    <citation type="submission" date="2025-09" db="UniProtKB">
        <authorList>
            <consortium name="Ensembl"/>
        </authorList>
    </citation>
    <scope>IDENTIFICATION</scope>
    <source>
        <strain evidence="7">broiler</strain>
    </source>
</reference>
<feature type="transmembrane region" description="Helical" evidence="5">
    <location>
        <begin position="164"/>
        <end position="181"/>
    </location>
</feature>
<dbReference type="PANTHER" id="PTHR11132">
    <property type="entry name" value="SOLUTE CARRIER FAMILY 35"/>
    <property type="match status" value="1"/>
</dbReference>
<dbReference type="GO" id="GO:0005461">
    <property type="term" value="F:UDP-glucuronate transmembrane transporter activity"/>
    <property type="evidence" value="ECO:0000318"/>
    <property type="project" value="GO_Central"/>
</dbReference>
<reference evidence="7" key="2">
    <citation type="submission" date="2025-08" db="UniProtKB">
        <authorList>
            <consortium name="Ensembl"/>
        </authorList>
    </citation>
    <scope>IDENTIFICATION</scope>
    <source>
        <strain evidence="7">broiler</strain>
    </source>
</reference>
<feature type="transmembrane region" description="Helical" evidence="5">
    <location>
        <begin position="187"/>
        <end position="203"/>
    </location>
</feature>
<evidence type="ECO:0000256" key="2">
    <source>
        <dbReference type="ARBA" id="ARBA00022692"/>
    </source>
</evidence>
<evidence type="ECO:0000256" key="4">
    <source>
        <dbReference type="ARBA" id="ARBA00023136"/>
    </source>
</evidence>
<dbReference type="GO" id="GO:0048706">
    <property type="term" value="P:embryonic skeletal system development"/>
    <property type="evidence" value="ECO:0007669"/>
    <property type="project" value="Ensembl"/>
</dbReference>
<dbReference type="GO" id="GO:0016020">
    <property type="term" value="C:membrane"/>
    <property type="evidence" value="ECO:0007669"/>
    <property type="project" value="UniProtKB-SubCell"/>
</dbReference>
<dbReference type="GO" id="GO:0005463">
    <property type="term" value="F:UDP-N-acetylgalactosamine transmembrane transporter activity"/>
    <property type="evidence" value="ECO:0000318"/>
    <property type="project" value="GO_Central"/>
</dbReference>
<feature type="transmembrane region" description="Helical" evidence="5">
    <location>
        <begin position="135"/>
        <end position="152"/>
    </location>
</feature>
<feature type="transmembrane region" description="Helical" evidence="5">
    <location>
        <begin position="307"/>
        <end position="328"/>
    </location>
</feature>
<reference evidence="7" key="1">
    <citation type="submission" date="2020-11" db="EMBL/GenBank/DDBJ databases">
        <title>Gallus gallus (Chicken) genome, bGalGal1, GRCg7b, maternal haplotype autosomes + Z &amp; W.</title>
        <authorList>
            <person name="Warren W."/>
            <person name="Formenti G."/>
            <person name="Fedrigo O."/>
            <person name="Haase B."/>
            <person name="Mountcastle J."/>
            <person name="Balacco J."/>
            <person name="Tracey A."/>
            <person name="Schneider V."/>
            <person name="Okimoto R."/>
            <person name="Cheng H."/>
            <person name="Hawken R."/>
            <person name="Howe K."/>
            <person name="Jarvis E.D."/>
        </authorList>
    </citation>
    <scope>NUCLEOTIDE SEQUENCE [LARGE SCALE GENOMIC DNA]</scope>
    <source>
        <strain evidence="7">Broiler</strain>
    </source>
</reference>
<dbReference type="OrthoDB" id="417037at2759"/>